<dbReference type="InterPro" id="IPR053162">
    <property type="entry name" value="DnaD"/>
</dbReference>
<feature type="compositionally biased region" description="Polar residues" evidence="1">
    <location>
        <begin position="82"/>
        <end position="100"/>
    </location>
</feature>
<dbReference type="Gene3D" id="1.10.10.630">
    <property type="entry name" value="DnaD domain-like"/>
    <property type="match status" value="1"/>
</dbReference>
<dbReference type="InterPro" id="IPR034829">
    <property type="entry name" value="DnaD-like_sf"/>
</dbReference>
<proteinExistence type="predicted"/>
<evidence type="ECO:0000259" key="2">
    <source>
        <dbReference type="Pfam" id="PF07261"/>
    </source>
</evidence>
<feature type="region of interest" description="Disordered" evidence="1">
    <location>
        <begin position="206"/>
        <end position="259"/>
    </location>
</feature>
<evidence type="ECO:0000313" key="4">
    <source>
        <dbReference type="EMBL" id="DAE22772.1"/>
    </source>
</evidence>
<feature type="compositionally biased region" description="Low complexity" evidence="1">
    <location>
        <begin position="236"/>
        <end position="246"/>
    </location>
</feature>
<dbReference type="NCBIfam" id="TIGR01446">
    <property type="entry name" value="DnaD_dom"/>
    <property type="match status" value="1"/>
</dbReference>
<dbReference type="SUPFAM" id="SSF158499">
    <property type="entry name" value="DnaD domain-like"/>
    <property type="match status" value="1"/>
</dbReference>
<name>A0A8S5QVU5_9CAUD</name>
<reference evidence="4" key="1">
    <citation type="journal article" date="2021" name="Proc. Natl. Acad. Sci. U.S.A.">
        <title>A Catalog of Tens of Thousands of Viruses from Human Metagenomes Reveals Hidden Associations with Chronic Diseases.</title>
        <authorList>
            <person name="Tisza M.J."/>
            <person name="Buck C.B."/>
        </authorList>
    </citation>
    <scope>NUCLEOTIDE SEQUENCE</scope>
    <source>
        <strain evidence="4">Ct2hZ16</strain>
    </source>
</reference>
<feature type="domain" description="DUF6291" evidence="3">
    <location>
        <begin position="12"/>
        <end position="79"/>
    </location>
</feature>
<protein>
    <submittedName>
        <fullName evidence="4">Replication initiation and membrane attachment</fullName>
    </submittedName>
</protein>
<organism evidence="4">
    <name type="scientific">Siphoviridae sp. ct2hZ16</name>
    <dbReference type="NCBI Taxonomy" id="2826276"/>
    <lineage>
        <taxon>Viruses</taxon>
        <taxon>Duplodnaviria</taxon>
        <taxon>Heunggongvirae</taxon>
        <taxon>Uroviricota</taxon>
        <taxon>Caudoviricetes</taxon>
    </lineage>
</organism>
<dbReference type="Pfam" id="PF19808">
    <property type="entry name" value="DUF6291"/>
    <property type="match status" value="1"/>
</dbReference>
<dbReference type="InterPro" id="IPR006343">
    <property type="entry name" value="DnaB/C_C"/>
</dbReference>
<feature type="compositionally biased region" description="Polar residues" evidence="1">
    <location>
        <begin position="215"/>
        <end position="224"/>
    </location>
</feature>
<evidence type="ECO:0000256" key="1">
    <source>
        <dbReference type="SAM" id="MobiDB-lite"/>
    </source>
</evidence>
<dbReference type="PANTHER" id="PTHR37293">
    <property type="entry name" value="PHAGE REPLICATION PROTEIN-RELATED"/>
    <property type="match status" value="1"/>
</dbReference>
<feature type="domain" description="DnaB/C C-terminal" evidence="2">
    <location>
        <begin position="137"/>
        <end position="201"/>
    </location>
</feature>
<dbReference type="InterPro" id="IPR046258">
    <property type="entry name" value="DUF6291"/>
</dbReference>
<dbReference type="Pfam" id="PF07261">
    <property type="entry name" value="DnaB_2"/>
    <property type="match status" value="1"/>
</dbReference>
<evidence type="ECO:0000259" key="3">
    <source>
        <dbReference type="Pfam" id="PF19808"/>
    </source>
</evidence>
<feature type="region of interest" description="Disordered" evidence="1">
    <location>
        <begin position="62"/>
        <end position="112"/>
    </location>
</feature>
<dbReference type="EMBL" id="BK015739">
    <property type="protein sequence ID" value="DAE22772.1"/>
    <property type="molecule type" value="Genomic_DNA"/>
</dbReference>
<accession>A0A8S5QVU5</accession>
<sequence>MAELAYIKLWAEFEKYFGVLGAVEVGRLILGAQEYAFHGTEPQFTGNERILWPVLKESIDKDKAYNEKQQSNGSKGGRPTKPNETQQNPEKPNETQNNPTKPHIVNRKQKTEDNMKMMMDTREDETPEPGSDAQACFECYEQNIGTMSRAVYEEINAYLQQLPADLVCEAIQEAARNNARSWKYAATILRGCLQKNILTKAAYLSDQEARKQKTSSRQSAGQRRSTQETLRRIAMGGSDDISGDSSAFVVGEEKLEEHL</sequence>
<dbReference type="PANTHER" id="PTHR37293:SF5">
    <property type="entry name" value="DNA REPLICATION PROTEIN"/>
    <property type="match status" value="1"/>
</dbReference>